<dbReference type="RefSeq" id="XP_069228992.1">
    <property type="nucleotide sequence ID" value="XM_069373610.1"/>
</dbReference>
<name>A0AB34KNY5_9PEZI</name>
<evidence type="ECO:0000313" key="4">
    <source>
        <dbReference type="Proteomes" id="UP000803884"/>
    </source>
</evidence>
<dbReference type="Proteomes" id="UP000803884">
    <property type="component" value="Unassembled WGS sequence"/>
</dbReference>
<sequence>MSAAGATKTRRFVLTGAVAAITATGTWYGAGLKTQQERNHEKEVIREASVSEKLQQMETRRDQLARRRDELQAKIDQVASKSESRNTPPRGR</sequence>
<feature type="region of interest" description="Disordered" evidence="1">
    <location>
        <begin position="33"/>
        <end position="64"/>
    </location>
</feature>
<feature type="compositionally biased region" description="Basic and acidic residues" evidence="1">
    <location>
        <begin position="35"/>
        <end position="50"/>
    </location>
</feature>
<keyword evidence="2" id="KW-0472">Membrane</keyword>
<accession>A0AB34KNY5</accession>
<evidence type="ECO:0000256" key="1">
    <source>
        <dbReference type="SAM" id="MobiDB-lite"/>
    </source>
</evidence>
<protein>
    <submittedName>
        <fullName evidence="3">Uncharacterized protein</fullName>
    </submittedName>
</protein>
<feature type="transmembrane region" description="Helical" evidence="2">
    <location>
        <begin position="12"/>
        <end position="30"/>
    </location>
</feature>
<keyword evidence="2" id="KW-0812">Transmembrane</keyword>
<dbReference type="AlphaFoldDB" id="A0AB34KNY5"/>
<evidence type="ECO:0000256" key="2">
    <source>
        <dbReference type="SAM" id="Phobius"/>
    </source>
</evidence>
<comment type="caution">
    <text evidence="3">The sequence shown here is derived from an EMBL/GenBank/DDBJ whole genome shotgun (WGS) entry which is preliminary data.</text>
</comment>
<gene>
    <name evidence="3" type="ORF">WHR41_05004</name>
</gene>
<dbReference type="EMBL" id="JAAQHG020000017">
    <property type="protein sequence ID" value="KAL1585886.1"/>
    <property type="molecule type" value="Genomic_DNA"/>
</dbReference>
<proteinExistence type="predicted"/>
<keyword evidence="2" id="KW-1133">Transmembrane helix</keyword>
<reference evidence="3 4" key="1">
    <citation type="journal article" date="2020" name="Microbiol. Resour. Announc.">
        <title>Draft Genome Sequence of a Cladosporium Species Isolated from the Mesophotic Ascidian Didemnum maculosum.</title>
        <authorList>
            <person name="Gioti A."/>
            <person name="Siaperas R."/>
            <person name="Nikolaivits E."/>
            <person name="Le Goff G."/>
            <person name="Ouazzani J."/>
            <person name="Kotoulas G."/>
            <person name="Topakas E."/>
        </authorList>
    </citation>
    <scope>NUCLEOTIDE SEQUENCE [LARGE SCALE GENOMIC DNA]</scope>
    <source>
        <strain evidence="3 4">TM138-S3</strain>
    </source>
</reference>
<dbReference type="GeneID" id="96006448"/>
<keyword evidence="4" id="KW-1185">Reference proteome</keyword>
<evidence type="ECO:0000313" key="3">
    <source>
        <dbReference type="EMBL" id="KAL1585886.1"/>
    </source>
</evidence>
<organism evidence="3 4">
    <name type="scientific">Cladosporium halotolerans</name>
    <dbReference type="NCBI Taxonomy" id="1052096"/>
    <lineage>
        <taxon>Eukaryota</taxon>
        <taxon>Fungi</taxon>
        <taxon>Dikarya</taxon>
        <taxon>Ascomycota</taxon>
        <taxon>Pezizomycotina</taxon>
        <taxon>Dothideomycetes</taxon>
        <taxon>Dothideomycetidae</taxon>
        <taxon>Cladosporiales</taxon>
        <taxon>Cladosporiaceae</taxon>
        <taxon>Cladosporium</taxon>
    </lineage>
</organism>